<keyword evidence="4" id="KW-1185">Reference proteome</keyword>
<feature type="compositionally biased region" description="Basic and acidic residues" evidence="1">
    <location>
        <begin position="80"/>
        <end position="89"/>
    </location>
</feature>
<feature type="region of interest" description="Disordered" evidence="1">
    <location>
        <begin position="74"/>
        <end position="131"/>
    </location>
</feature>
<evidence type="ECO:0000256" key="2">
    <source>
        <dbReference type="SAM" id="Phobius"/>
    </source>
</evidence>
<dbReference type="AlphaFoldDB" id="A0A5P1FJH1"/>
<dbReference type="Gramene" id="ONK78234">
    <property type="protein sequence ID" value="ONK78234"/>
    <property type="gene ID" value="A4U43_C02F16020"/>
</dbReference>
<dbReference type="Gene3D" id="3.40.50.2000">
    <property type="entry name" value="Glycogen Phosphorylase B"/>
    <property type="match status" value="1"/>
</dbReference>
<dbReference type="Proteomes" id="UP000243459">
    <property type="component" value="Chromosome 2"/>
</dbReference>
<evidence type="ECO:0000313" key="4">
    <source>
        <dbReference type="Proteomes" id="UP000243459"/>
    </source>
</evidence>
<feature type="compositionally biased region" description="Polar residues" evidence="1">
    <location>
        <begin position="91"/>
        <end position="104"/>
    </location>
</feature>
<gene>
    <name evidence="3" type="ORF">A4U43_C02F16020</name>
</gene>
<evidence type="ECO:0000256" key="1">
    <source>
        <dbReference type="SAM" id="MobiDB-lite"/>
    </source>
</evidence>
<accession>A0A5P1FJH1</accession>
<reference evidence="4" key="1">
    <citation type="journal article" date="2017" name="Nat. Commun.">
        <title>The asparagus genome sheds light on the origin and evolution of a young Y chromosome.</title>
        <authorList>
            <person name="Harkess A."/>
            <person name="Zhou J."/>
            <person name="Xu C."/>
            <person name="Bowers J.E."/>
            <person name="Van der Hulst R."/>
            <person name="Ayyampalayam S."/>
            <person name="Mercati F."/>
            <person name="Riccardi P."/>
            <person name="McKain M.R."/>
            <person name="Kakrana A."/>
            <person name="Tang H."/>
            <person name="Ray J."/>
            <person name="Groenendijk J."/>
            <person name="Arikit S."/>
            <person name="Mathioni S.M."/>
            <person name="Nakano M."/>
            <person name="Shan H."/>
            <person name="Telgmann-Rauber A."/>
            <person name="Kanno A."/>
            <person name="Yue Z."/>
            <person name="Chen H."/>
            <person name="Li W."/>
            <person name="Chen Y."/>
            <person name="Xu X."/>
            <person name="Zhang Y."/>
            <person name="Luo S."/>
            <person name="Chen H."/>
            <person name="Gao J."/>
            <person name="Mao Z."/>
            <person name="Pires J.C."/>
            <person name="Luo M."/>
            <person name="Kudrna D."/>
            <person name="Wing R.A."/>
            <person name="Meyers B.C."/>
            <person name="Yi K."/>
            <person name="Kong H."/>
            <person name="Lavrijsen P."/>
            <person name="Sunseri F."/>
            <person name="Falavigna A."/>
            <person name="Ye Y."/>
            <person name="Leebens-Mack J.H."/>
            <person name="Chen G."/>
        </authorList>
    </citation>
    <scope>NUCLEOTIDE SEQUENCE [LARGE SCALE GENOMIC DNA]</scope>
    <source>
        <strain evidence="4">cv. DH0086</strain>
    </source>
</reference>
<feature type="transmembrane region" description="Helical" evidence="2">
    <location>
        <begin position="6"/>
        <end position="25"/>
    </location>
</feature>
<evidence type="ECO:0000313" key="3">
    <source>
        <dbReference type="EMBL" id="ONK78234.1"/>
    </source>
</evidence>
<protein>
    <submittedName>
        <fullName evidence="3">Uncharacterized protein</fullName>
    </submittedName>
</protein>
<keyword evidence="2" id="KW-0812">Transmembrane</keyword>
<proteinExistence type="predicted"/>
<keyword evidence="2" id="KW-0472">Membrane</keyword>
<dbReference type="EMBL" id="CM007382">
    <property type="protein sequence ID" value="ONK78234.1"/>
    <property type="molecule type" value="Genomic_DNA"/>
</dbReference>
<dbReference type="SUPFAM" id="SSF53756">
    <property type="entry name" value="UDP-Glycosyltransferase/glycogen phosphorylase"/>
    <property type="match status" value="1"/>
</dbReference>
<organism evidence="3 4">
    <name type="scientific">Asparagus officinalis</name>
    <name type="common">Garden asparagus</name>
    <dbReference type="NCBI Taxonomy" id="4686"/>
    <lineage>
        <taxon>Eukaryota</taxon>
        <taxon>Viridiplantae</taxon>
        <taxon>Streptophyta</taxon>
        <taxon>Embryophyta</taxon>
        <taxon>Tracheophyta</taxon>
        <taxon>Spermatophyta</taxon>
        <taxon>Magnoliopsida</taxon>
        <taxon>Liliopsida</taxon>
        <taxon>Asparagales</taxon>
        <taxon>Asparagaceae</taxon>
        <taxon>Asparagoideae</taxon>
        <taxon>Asparagus</taxon>
    </lineage>
</organism>
<name>A0A5P1FJH1_ASPOF</name>
<sequence>MAGDNRSLHIVVFPWLAFGHMLPFLELSKALARKGHKISFISTPRNIQRLPSSQQPSNLIDFIPLSFIHSSGPDGLNAIHNRERPERHTGPANQSIEESKNVPQESPRLPRKPPVRHSSETGLPKAGRWIV</sequence>
<keyword evidence="2" id="KW-1133">Transmembrane helix</keyword>